<protein>
    <submittedName>
        <fullName evidence="2">Uncharacterized protein YpbB</fullName>
    </submittedName>
</protein>
<comment type="caution">
    <text evidence="2">The sequence shown here is derived from an EMBL/GenBank/DDBJ whole genome shotgun (WGS) entry which is preliminary data.</text>
</comment>
<dbReference type="InterPro" id="IPR029491">
    <property type="entry name" value="Helicase_HTH"/>
</dbReference>
<feature type="domain" description="Helicase Helix-turn-helix" evidence="1">
    <location>
        <begin position="258"/>
        <end position="346"/>
    </location>
</feature>
<keyword evidence="3" id="KW-1185">Reference proteome</keyword>
<gene>
    <name evidence="2" type="ORF">J2S00_000558</name>
</gene>
<sequence length="361" mass="42178">MKGLDVLVLYMLEQLNGERTVSSCYHILTGRKSTQAIQDAELFGFGGWYGLFQDLSREQYNKTLSRLRANGYLSLRERDLLVVTEPAQRWLSQQLVELRFFDRAFVWKRTGCIMQNIHRFWSRFQLLGQVISHYLARDSRYQPAISDMHVQTWVKSFWKAIEDKPKFVMEWVQAITDHLSHFEDELLVHLLLDRLSGYQVAGYTYKQLEHRYGIPEVFVRIYTLQAAAALYAHSQKKSSLLIRLADPDQREGTGLMQSAVITYRLLKQGHTLEEIARIRGLKQSTIEDHLVDIAIHNPAFDYRPFVSEQVIKAVRQVSKELQTKKLRPIKEQLPDDISYFQIRLALVRGEEHNEAEYNTDG</sequence>
<reference evidence="2 3" key="1">
    <citation type="submission" date="2023-07" db="EMBL/GenBank/DDBJ databases">
        <title>Genomic Encyclopedia of Type Strains, Phase IV (KMG-IV): sequencing the most valuable type-strain genomes for metagenomic binning, comparative biology and taxonomic classification.</title>
        <authorList>
            <person name="Goeker M."/>
        </authorList>
    </citation>
    <scope>NUCLEOTIDE SEQUENCE [LARGE SCALE GENOMIC DNA]</scope>
    <source>
        <strain evidence="2 3">DSM 17740</strain>
    </source>
</reference>
<dbReference type="RefSeq" id="WP_307335151.1">
    <property type="nucleotide sequence ID" value="NZ_JAUSUQ010000001.1"/>
</dbReference>
<dbReference type="PIRSF" id="PIRSF021350">
    <property type="entry name" value="UCP021350"/>
    <property type="match status" value="1"/>
</dbReference>
<evidence type="ECO:0000313" key="2">
    <source>
        <dbReference type="EMBL" id="MDQ0337788.1"/>
    </source>
</evidence>
<dbReference type="Pfam" id="PF14493">
    <property type="entry name" value="HTH_40"/>
    <property type="match status" value="1"/>
</dbReference>
<proteinExistence type="predicted"/>
<dbReference type="Proteomes" id="UP001232445">
    <property type="component" value="Unassembled WGS sequence"/>
</dbReference>
<dbReference type="InterPro" id="IPR008308">
    <property type="entry name" value="YpbB-like"/>
</dbReference>
<accession>A0ABU0CNW9</accession>
<evidence type="ECO:0000259" key="1">
    <source>
        <dbReference type="Pfam" id="PF14493"/>
    </source>
</evidence>
<name>A0ABU0CNW9_9BACI</name>
<dbReference type="EMBL" id="JAUSUQ010000001">
    <property type="protein sequence ID" value="MDQ0337788.1"/>
    <property type="molecule type" value="Genomic_DNA"/>
</dbReference>
<organism evidence="2 3">
    <name type="scientific">Caldalkalibacillus uzonensis</name>
    <dbReference type="NCBI Taxonomy" id="353224"/>
    <lineage>
        <taxon>Bacteria</taxon>
        <taxon>Bacillati</taxon>
        <taxon>Bacillota</taxon>
        <taxon>Bacilli</taxon>
        <taxon>Bacillales</taxon>
        <taxon>Bacillaceae</taxon>
        <taxon>Caldalkalibacillus</taxon>
    </lineage>
</organism>
<evidence type="ECO:0000313" key="3">
    <source>
        <dbReference type="Proteomes" id="UP001232445"/>
    </source>
</evidence>